<reference evidence="1 2" key="1">
    <citation type="submission" date="2018-08" db="EMBL/GenBank/DDBJ databases">
        <title>Genome and evolution of the arbuscular mycorrhizal fungus Diversispora epigaea (formerly Glomus versiforme) and its bacterial endosymbionts.</title>
        <authorList>
            <person name="Sun X."/>
            <person name="Fei Z."/>
            <person name="Harrison M."/>
        </authorList>
    </citation>
    <scope>NUCLEOTIDE SEQUENCE [LARGE SCALE GENOMIC DNA]</scope>
    <source>
        <strain evidence="1 2">IT104</strain>
    </source>
</reference>
<evidence type="ECO:0000313" key="1">
    <source>
        <dbReference type="EMBL" id="RHZ47193.1"/>
    </source>
</evidence>
<protein>
    <submittedName>
        <fullName evidence="1">Uncharacterized protein</fullName>
    </submittedName>
</protein>
<dbReference type="AlphaFoldDB" id="A0A397GE04"/>
<proteinExistence type="predicted"/>
<sequence>MYVFQFDKWTIENGPIQKWDIENKQWEEKRNIQGLETTMMILNYAQDGI</sequence>
<keyword evidence="2" id="KW-1185">Reference proteome</keyword>
<dbReference type="Proteomes" id="UP000266861">
    <property type="component" value="Unassembled WGS sequence"/>
</dbReference>
<gene>
    <name evidence="1" type="ORF">Glove_587g3</name>
</gene>
<dbReference type="EMBL" id="PQFF01000494">
    <property type="protein sequence ID" value="RHZ47193.1"/>
    <property type="molecule type" value="Genomic_DNA"/>
</dbReference>
<organism evidence="1 2">
    <name type="scientific">Diversispora epigaea</name>
    <dbReference type="NCBI Taxonomy" id="1348612"/>
    <lineage>
        <taxon>Eukaryota</taxon>
        <taxon>Fungi</taxon>
        <taxon>Fungi incertae sedis</taxon>
        <taxon>Mucoromycota</taxon>
        <taxon>Glomeromycotina</taxon>
        <taxon>Glomeromycetes</taxon>
        <taxon>Diversisporales</taxon>
        <taxon>Diversisporaceae</taxon>
        <taxon>Diversispora</taxon>
    </lineage>
</organism>
<evidence type="ECO:0000313" key="2">
    <source>
        <dbReference type="Proteomes" id="UP000266861"/>
    </source>
</evidence>
<name>A0A397GE04_9GLOM</name>
<comment type="caution">
    <text evidence="1">The sequence shown here is derived from an EMBL/GenBank/DDBJ whole genome shotgun (WGS) entry which is preliminary data.</text>
</comment>
<accession>A0A397GE04</accession>